<evidence type="ECO:0000256" key="4">
    <source>
        <dbReference type="ARBA" id="ARBA00022272"/>
    </source>
</evidence>
<dbReference type="STRING" id="150121.SAMN06296010_2993"/>
<comment type="similarity">
    <text evidence="9">Belongs to the TrpF family.</text>
</comment>
<dbReference type="EC" id="5.3.1.24" evidence="3 9"/>
<comment type="catalytic activity">
    <reaction evidence="1 9">
        <text>N-(5-phospho-beta-D-ribosyl)anthranilate = 1-(2-carboxyphenylamino)-1-deoxy-D-ribulose 5-phosphate</text>
        <dbReference type="Rhea" id="RHEA:21540"/>
        <dbReference type="ChEBI" id="CHEBI:18277"/>
        <dbReference type="ChEBI" id="CHEBI:58613"/>
        <dbReference type="EC" id="5.3.1.24"/>
    </reaction>
</comment>
<dbReference type="GO" id="GO:0004640">
    <property type="term" value="F:phosphoribosylanthranilate isomerase activity"/>
    <property type="evidence" value="ECO:0007669"/>
    <property type="project" value="UniProtKB-UniRule"/>
</dbReference>
<dbReference type="InterPro" id="IPR013785">
    <property type="entry name" value="Aldolase_TIM"/>
</dbReference>
<evidence type="ECO:0000256" key="5">
    <source>
        <dbReference type="ARBA" id="ARBA00022605"/>
    </source>
</evidence>
<keyword evidence="13" id="KW-1185">Reference proteome</keyword>
<dbReference type="OrthoDB" id="3243379at2"/>
<protein>
    <recommendedName>
        <fullName evidence="4 9">N-(5'-phosphoribosyl)anthranilate isomerase</fullName>
        <shortName evidence="9">PRAI</shortName>
        <ecNumber evidence="3 9">5.3.1.24</ecNumber>
    </recommendedName>
</protein>
<evidence type="ECO:0000256" key="3">
    <source>
        <dbReference type="ARBA" id="ARBA00012572"/>
    </source>
</evidence>
<dbReference type="CDD" id="cd00405">
    <property type="entry name" value="PRAI"/>
    <property type="match status" value="1"/>
</dbReference>
<evidence type="ECO:0000256" key="2">
    <source>
        <dbReference type="ARBA" id="ARBA00004664"/>
    </source>
</evidence>
<dbReference type="PANTHER" id="PTHR42894:SF1">
    <property type="entry name" value="N-(5'-PHOSPHORIBOSYL)ANTHRANILATE ISOMERASE"/>
    <property type="match status" value="1"/>
</dbReference>
<keyword evidence="5 9" id="KW-0028">Amino-acid biosynthesis</keyword>
<keyword evidence="8 9" id="KW-0413">Isomerase</keyword>
<dbReference type="HAMAP" id="MF_00135">
    <property type="entry name" value="PRAI"/>
    <property type="match status" value="1"/>
</dbReference>
<dbReference type="Gene3D" id="3.20.20.70">
    <property type="entry name" value="Aldolase class I"/>
    <property type="match status" value="1"/>
</dbReference>
<sequence>MIASSLTVKICGLRTEAAIDVAIAAGADAVGFVIAEGSPRFVDAETARRLIEHTAGRATTVLVTKGLSPEAAASAAYGCGVDVLQVHGFDRPQVERTLELFPRVWRATSVSAANFVGGLDSWGEELLLIDSPRAGSGERWDLGALHEQRPSGPWLLAGGLDPDNVAQAVAQAGPTGVDVSSGVESAPGVKDHALIERFVANARSTSRGSADRAETEPNSGKLSSNDDHHIPVARS</sequence>
<evidence type="ECO:0000256" key="7">
    <source>
        <dbReference type="ARBA" id="ARBA00023141"/>
    </source>
</evidence>
<evidence type="ECO:0000259" key="11">
    <source>
        <dbReference type="Pfam" id="PF00697"/>
    </source>
</evidence>
<dbReference type="EMBL" id="FXAY01000005">
    <property type="protein sequence ID" value="SMG45400.1"/>
    <property type="molecule type" value="Genomic_DNA"/>
</dbReference>
<dbReference type="Pfam" id="PF00697">
    <property type="entry name" value="PRAI"/>
    <property type="match status" value="1"/>
</dbReference>
<evidence type="ECO:0000256" key="9">
    <source>
        <dbReference type="HAMAP-Rule" id="MF_00135"/>
    </source>
</evidence>
<accession>A0A1X7KVU5</accession>
<feature type="region of interest" description="Disordered" evidence="10">
    <location>
        <begin position="201"/>
        <end position="235"/>
    </location>
</feature>
<feature type="domain" description="N-(5'phosphoribosyl) anthranilate isomerase (PRAI)" evidence="11">
    <location>
        <begin position="8"/>
        <end position="200"/>
    </location>
</feature>
<comment type="pathway">
    <text evidence="2 9">Amino-acid biosynthesis; L-tryptophan biosynthesis; L-tryptophan from chorismate: step 3/5.</text>
</comment>
<dbReference type="InterPro" id="IPR044643">
    <property type="entry name" value="TrpF_fam"/>
</dbReference>
<keyword evidence="7 9" id="KW-0057">Aromatic amino acid biosynthesis</keyword>
<evidence type="ECO:0000256" key="1">
    <source>
        <dbReference type="ARBA" id="ARBA00001164"/>
    </source>
</evidence>
<proteinExistence type="inferred from homology"/>
<dbReference type="AlphaFoldDB" id="A0A1X7KVU5"/>
<evidence type="ECO:0000313" key="13">
    <source>
        <dbReference type="Proteomes" id="UP000193244"/>
    </source>
</evidence>
<evidence type="ECO:0000313" key="12">
    <source>
        <dbReference type="EMBL" id="SMG45400.1"/>
    </source>
</evidence>
<dbReference type="InterPro" id="IPR011060">
    <property type="entry name" value="RibuloseP-bd_barrel"/>
</dbReference>
<feature type="compositionally biased region" description="Basic and acidic residues" evidence="10">
    <location>
        <begin position="224"/>
        <end position="235"/>
    </location>
</feature>
<reference evidence="13" key="1">
    <citation type="submission" date="2017-04" db="EMBL/GenBank/DDBJ databases">
        <authorList>
            <person name="Varghese N."/>
            <person name="Submissions S."/>
        </authorList>
    </citation>
    <scope>NUCLEOTIDE SEQUENCE [LARGE SCALE GENOMIC DNA]</scope>
    <source>
        <strain evidence="13">VKM Ac-2510</strain>
    </source>
</reference>
<evidence type="ECO:0000256" key="10">
    <source>
        <dbReference type="SAM" id="MobiDB-lite"/>
    </source>
</evidence>
<evidence type="ECO:0000256" key="8">
    <source>
        <dbReference type="ARBA" id="ARBA00023235"/>
    </source>
</evidence>
<dbReference type="UniPathway" id="UPA00035">
    <property type="reaction ID" value="UER00042"/>
</dbReference>
<dbReference type="GO" id="GO:0000162">
    <property type="term" value="P:L-tryptophan biosynthetic process"/>
    <property type="evidence" value="ECO:0007669"/>
    <property type="project" value="UniProtKB-UniRule"/>
</dbReference>
<dbReference type="PANTHER" id="PTHR42894">
    <property type="entry name" value="N-(5'-PHOSPHORIBOSYL)ANTHRANILATE ISOMERASE"/>
    <property type="match status" value="1"/>
</dbReference>
<keyword evidence="6 9" id="KW-0822">Tryptophan biosynthesis</keyword>
<gene>
    <name evidence="9" type="primary">trpF</name>
    <name evidence="12" type="ORF">SAMN06296010_2993</name>
</gene>
<dbReference type="RefSeq" id="WP_085487450.1">
    <property type="nucleotide sequence ID" value="NZ_FXAY01000005.1"/>
</dbReference>
<dbReference type="Proteomes" id="UP000193244">
    <property type="component" value="Unassembled WGS sequence"/>
</dbReference>
<evidence type="ECO:0000256" key="6">
    <source>
        <dbReference type="ARBA" id="ARBA00022822"/>
    </source>
</evidence>
<name>A0A1X7KVU5_9MICO</name>
<organism evidence="12 13">
    <name type="scientific">Agreia pratensis</name>
    <dbReference type="NCBI Taxonomy" id="150121"/>
    <lineage>
        <taxon>Bacteria</taxon>
        <taxon>Bacillati</taxon>
        <taxon>Actinomycetota</taxon>
        <taxon>Actinomycetes</taxon>
        <taxon>Micrococcales</taxon>
        <taxon>Microbacteriaceae</taxon>
        <taxon>Agreia</taxon>
    </lineage>
</organism>
<dbReference type="SUPFAM" id="SSF51366">
    <property type="entry name" value="Ribulose-phoshate binding barrel"/>
    <property type="match status" value="1"/>
</dbReference>
<dbReference type="InterPro" id="IPR001240">
    <property type="entry name" value="PRAI_dom"/>
</dbReference>